<feature type="transmembrane region" description="Helical" evidence="7">
    <location>
        <begin position="334"/>
        <end position="354"/>
    </location>
</feature>
<sequence>MKKQTISPALTLLALAISAFAIGSTEFISVGLMPLLVKSFNITLSQAGLTVSMYALGITVGAPVLTILTGSWQRKKLMLAIMVTFIIGNLLAAFAPFYSVLLLGRIIAALAHGIFMSVASIIAADVVQPAKRASAISVMFTGLTVATVTGVPLGTFIGQHFSWHWSFIFIAFIGLIGLIANYFLVPDRLPIPGKTDLKGFVRIFKNPPLVIALLITALGYGGTFTAYTYLTPILENLLHFSANAVVVILIVYGLMVAIGNTLGGRFANLNPLNALLNMFIGLALSLFLLFLTLHNQYLGLFAILLMGLFAFMNVPGLQLYIVQLAEKYTPKDTTLASALNISAFNVGITIGSFTGGQVTAHLGIAFTPLFGIIMVILAILLTGYLIKMAHQEKKRPAISSQNTCSVNDN</sequence>
<protein>
    <submittedName>
        <fullName evidence="8">MFS sugar transporter</fullName>
    </submittedName>
</protein>
<dbReference type="EMBL" id="CP014873">
    <property type="protein sequence ID" value="ANK61638.1"/>
    <property type="molecule type" value="Genomic_DNA"/>
</dbReference>
<name>A0A192H031_9LACO</name>
<feature type="transmembrane region" description="Helical" evidence="7">
    <location>
        <begin position="45"/>
        <end position="65"/>
    </location>
</feature>
<gene>
    <name evidence="8" type="ORF">AYR53_01990</name>
</gene>
<dbReference type="CDD" id="cd17324">
    <property type="entry name" value="MFS_NepI_like"/>
    <property type="match status" value="1"/>
</dbReference>
<keyword evidence="9" id="KW-1185">Reference proteome</keyword>
<evidence type="ECO:0000313" key="9">
    <source>
        <dbReference type="Proteomes" id="UP000078582"/>
    </source>
</evidence>
<evidence type="ECO:0000256" key="2">
    <source>
        <dbReference type="ARBA" id="ARBA00022448"/>
    </source>
</evidence>
<dbReference type="PROSITE" id="PS50850">
    <property type="entry name" value="MFS"/>
    <property type="match status" value="1"/>
</dbReference>
<keyword evidence="3" id="KW-1003">Cell membrane</keyword>
<dbReference type="OrthoDB" id="9788453at2"/>
<feature type="transmembrane region" description="Helical" evidence="7">
    <location>
        <begin position="242"/>
        <end position="262"/>
    </location>
</feature>
<feature type="transmembrane region" description="Helical" evidence="7">
    <location>
        <begin position="206"/>
        <end position="230"/>
    </location>
</feature>
<dbReference type="Pfam" id="PF07690">
    <property type="entry name" value="MFS_1"/>
    <property type="match status" value="1"/>
</dbReference>
<dbReference type="Gene3D" id="1.20.1250.20">
    <property type="entry name" value="MFS general substrate transporter like domains"/>
    <property type="match status" value="1"/>
</dbReference>
<evidence type="ECO:0000256" key="4">
    <source>
        <dbReference type="ARBA" id="ARBA00022692"/>
    </source>
</evidence>
<keyword evidence="8" id="KW-0762">Sugar transport</keyword>
<dbReference type="InterPro" id="IPR036259">
    <property type="entry name" value="MFS_trans_sf"/>
</dbReference>
<keyword evidence="2" id="KW-0813">Transport</keyword>
<dbReference type="Proteomes" id="UP000078582">
    <property type="component" value="Chromosome"/>
</dbReference>
<dbReference type="InterPro" id="IPR011701">
    <property type="entry name" value="MFS"/>
</dbReference>
<feature type="transmembrane region" description="Helical" evidence="7">
    <location>
        <begin position="274"/>
        <end position="293"/>
    </location>
</feature>
<organism evidence="8 9">
    <name type="scientific">Loigolactobacillus backii</name>
    <dbReference type="NCBI Taxonomy" id="375175"/>
    <lineage>
        <taxon>Bacteria</taxon>
        <taxon>Bacillati</taxon>
        <taxon>Bacillota</taxon>
        <taxon>Bacilli</taxon>
        <taxon>Lactobacillales</taxon>
        <taxon>Lactobacillaceae</taxon>
        <taxon>Loigolactobacillus</taxon>
    </lineage>
</organism>
<keyword evidence="6 7" id="KW-0472">Membrane</keyword>
<reference evidence="8 9" key="1">
    <citation type="submission" date="2016-03" db="EMBL/GenBank/DDBJ databases">
        <title>Pediococcus and Lactobacillus from brewery environment - whole genome sequencing and assembly.</title>
        <authorList>
            <person name="Behr J."/>
            <person name="Geissler A.J."/>
            <person name="Vogel R.F."/>
        </authorList>
    </citation>
    <scope>NUCLEOTIDE SEQUENCE [LARGE SCALE GENOMIC DNA]</scope>
    <source>
        <strain evidence="8 9">TMW 1.1989</strain>
    </source>
</reference>
<dbReference type="AlphaFoldDB" id="A0A192H031"/>
<keyword evidence="4 7" id="KW-0812">Transmembrane</keyword>
<evidence type="ECO:0000313" key="8">
    <source>
        <dbReference type="EMBL" id="ANK61638.1"/>
    </source>
</evidence>
<feature type="transmembrane region" description="Helical" evidence="7">
    <location>
        <begin position="77"/>
        <end position="97"/>
    </location>
</feature>
<feature type="transmembrane region" description="Helical" evidence="7">
    <location>
        <begin position="103"/>
        <end position="124"/>
    </location>
</feature>
<evidence type="ECO:0000256" key="3">
    <source>
        <dbReference type="ARBA" id="ARBA00022475"/>
    </source>
</evidence>
<feature type="transmembrane region" description="Helical" evidence="7">
    <location>
        <begin position="136"/>
        <end position="157"/>
    </location>
</feature>
<evidence type="ECO:0000256" key="1">
    <source>
        <dbReference type="ARBA" id="ARBA00004651"/>
    </source>
</evidence>
<comment type="subcellular location">
    <subcellularLocation>
        <location evidence="1">Cell membrane</location>
        <topology evidence="1">Multi-pass membrane protein</topology>
    </subcellularLocation>
</comment>
<feature type="transmembrane region" description="Helical" evidence="7">
    <location>
        <begin position="360"/>
        <end position="386"/>
    </location>
</feature>
<dbReference type="InterPro" id="IPR020846">
    <property type="entry name" value="MFS_dom"/>
</dbReference>
<dbReference type="GO" id="GO:0005886">
    <property type="term" value="C:plasma membrane"/>
    <property type="evidence" value="ECO:0007669"/>
    <property type="project" value="UniProtKB-SubCell"/>
</dbReference>
<feature type="transmembrane region" description="Helical" evidence="7">
    <location>
        <begin position="163"/>
        <end position="185"/>
    </location>
</feature>
<dbReference type="GeneID" id="42981006"/>
<evidence type="ECO:0000256" key="7">
    <source>
        <dbReference type="SAM" id="Phobius"/>
    </source>
</evidence>
<accession>A0A192H031</accession>
<dbReference type="InterPro" id="IPR050189">
    <property type="entry name" value="MFS_Efflux_Transporters"/>
</dbReference>
<feature type="transmembrane region" description="Helical" evidence="7">
    <location>
        <begin position="299"/>
        <end position="322"/>
    </location>
</feature>
<dbReference type="SUPFAM" id="SSF103473">
    <property type="entry name" value="MFS general substrate transporter"/>
    <property type="match status" value="1"/>
</dbReference>
<dbReference type="PANTHER" id="PTHR43124:SF8">
    <property type="entry name" value="INNER MEMBRANE TRANSPORT PROTEIN YDHP"/>
    <property type="match status" value="1"/>
</dbReference>
<evidence type="ECO:0000256" key="5">
    <source>
        <dbReference type="ARBA" id="ARBA00022989"/>
    </source>
</evidence>
<proteinExistence type="predicted"/>
<dbReference type="RefSeq" id="WP_068279637.1">
    <property type="nucleotide sequence ID" value="NZ_CP014873.1"/>
</dbReference>
<evidence type="ECO:0000256" key="6">
    <source>
        <dbReference type="ARBA" id="ARBA00023136"/>
    </source>
</evidence>
<keyword evidence="5 7" id="KW-1133">Transmembrane helix</keyword>
<dbReference type="PANTHER" id="PTHR43124">
    <property type="entry name" value="PURINE EFFLUX PUMP PBUE"/>
    <property type="match status" value="1"/>
</dbReference>
<dbReference type="GO" id="GO:0022857">
    <property type="term" value="F:transmembrane transporter activity"/>
    <property type="evidence" value="ECO:0007669"/>
    <property type="project" value="InterPro"/>
</dbReference>